<feature type="compositionally biased region" description="Pro residues" evidence="1">
    <location>
        <begin position="1"/>
        <end position="13"/>
    </location>
</feature>
<feature type="region of interest" description="Disordered" evidence="1">
    <location>
        <begin position="1"/>
        <end position="31"/>
    </location>
</feature>
<dbReference type="EMBL" id="QQWE01000001">
    <property type="protein sequence ID" value="REJ60415.1"/>
    <property type="molecule type" value="Genomic_DNA"/>
</dbReference>
<organism evidence="2 3">
    <name type="scientific">Microcystis aeruginosa DA14</name>
    <dbReference type="NCBI Taxonomy" id="1987506"/>
    <lineage>
        <taxon>Bacteria</taxon>
        <taxon>Bacillati</taxon>
        <taxon>Cyanobacteriota</taxon>
        <taxon>Cyanophyceae</taxon>
        <taxon>Oscillatoriophycideae</taxon>
        <taxon>Chroococcales</taxon>
        <taxon>Microcystaceae</taxon>
        <taxon>Microcystis</taxon>
    </lineage>
</organism>
<evidence type="ECO:0000313" key="2">
    <source>
        <dbReference type="EMBL" id="REJ60415.1"/>
    </source>
</evidence>
<proteinExistence type="predicted"/>
<comment type="caution">
    <text evidence="2">The sequence shown here is derived from an EMBL/GenBank/DDBJ whole genome shotgun (WGS) entry which is preliminary data.</text>
</comment>
<evidence type="ECO:0000256" key="1">
    <source>
        <dbReference type="SAM" id="MobiDB-lite"/>
    </source>
</evidence>
<evidence type="ECO:0000313" key="3">
    <source>
        <dbReference type="Proteomes" id="UP000256301"/>
    </source>
</evidence>
<reference evidence="2 3" key="1">
    <citation type="submission" date="2017-08" db="EMBL/GenBank/DDBJ databases">
        <title>Functional genomic and metabolic studies of the symbiotic interactions of six Microcystis-dominated communities.</title>
        <authorList>
            <person name="Li Q."/>
            <person name="Lin F."/>
        </authorList>
    </citation>
    <scope>NUCLEOTIDE SEQUENCE [LARGE SCALE GENOMIC DNA]</scope>
    <source>
        <strain evidence="2">DA14</strain>
    </source>
</reference>
<dbReference type="Proteomes" id="UP000256301">
    <property type="component" value="Unassembled WGS sequence"/>
</dbReference>
<sequence>MPPLLRGIPPPIGTPLIKGDPPAYRHPPYQGGQGGSNLKSIFNLIITSYLKLAEYFASRETKNFAKKENLSKNCG</sequence>
<accession>A0A3E0MKU7</accession>
<gene>
    <name evidence="2" type="ORF">DWQ56_04130</name>
</gene>
<dbReference type="AlphaFoldDB" id="A0A3E0MKU7"/>
<name>A0A3E0MKU7_MICAE</name>
<protein>
    <submittedName>
        <fullName evidence="2">Uncharacterized protein</fullName>
    </submittedName>
</protein>